<feature type="compositionally biased region" description="Pro residues" evidence="1">
    <location>
        <begin position="62"/>
        <end position="75"/>
    </location>
</feature>
<name>A0A9W7EBS8_9STRA</name>
<gene>
    <name evidence="2" type="ORF">TrST_g7017</name>
</gene>
<evidence type="ECO:0000313" key="2">
    <source>
        <dbReference type="EMBL" id="GMH73157.1"/>
    </source>
</evidence>
<reference evidence="3" key="1">
    <citation type="journal article" date="2023" name="Commun. Biol.">
        <title>Genome analysis of Parmales, the sister group of diatoms, reveals the evolutionary specialization of diatoms from phago-mixotrophs to photoautotrophs.</title>
        <authorList>
            <person name="Ban H."/>
            <person name="Sato S."/>
            <person name="Yoshikawa S."/>
            <person name="Yamada K."/>
            <person name="Nakamura Y."/>
            <person name="Ichinomiya M."/>
            <person name="Sato N."/>
            <person name="Blanc-Mathieu R."/>
            <person name="Endo H."/>
            <person name="Kuwata A."/>
            <person name="Ogata H."/>
        </authorList>
    </citation>
    <scope>NUCLEOTIDE SEQUENCE [LARGE SCALE GENOMIC DNA]</scope>
    <source>
        <strain evidence="3">NIES 3701</strain>
    </source>
</reference>
<feature type="compositionally biased region" description="Low complexity" evidence="1">
    <location>
        <begin position="20"/>
        <end position="33"/>
    </location>
</feature>
<sequence length="406" mass="44780">MSTLPQSSLPIPAPLLPNFSMSSPTNSRPTTPSEQLKTAYSPSIPSNIRRRRANSSASPLPSSLPSPPSPPPLLPLPTTSYTCPTPPPFLSPPSPPSPQKEFPPSTPPRNVGLKLKTSNEKTDWNDPTKLTKVIPKQNLKTENKRVSPSYSMFTPPLLPLPSYDYTPLLPNLLLGSLESAFQQEWTSDTETCTGEEESKLSFHVLTHHSVRNLIILTSTFSPPLLTRIKASLPSVTVTYLSTSSPNYLPKASTYITSDVTMLVCSTGDRESAALTSYHLSSSKSGTQREWIEWCERLRPSVDVEWWERVHGNKRKDSISDDESPKRPKKTFDSVVMEEEDYNREGRESPTPLLTPPPKGIELEWPCGLTVDCGLMSANNLDREVVRTGLTPMLQGLGGEVDGEFAL</sequence>
<proteinExistence type="predicted"/>
<keyword evidence="3" id="KW-1185">Reference proteome</keyword>
<protein>
    <submittedName>
        <fullName evidence="2">Uncharacterized protein</fullName>
    </submittedName>
</protein>
<feature type="region of interest" description="Disordered" evidence="1">
    <location>
        <begin position="314"/>
        <end position="357"/>
    </location>
</feature>
<dbReference type="Proteomes" id="UP001165085">
    <property type="component" value="Unassembled WGS sequence"/>
</dbReference>
<organism evidence="2 3">
    <name type="scientific">Triparma strigata</name>
    <dbReference type="NCBI Taxonomy" id="1606541"/>
    <lineage>
        <taxon>Eukaryota</taxon>
        <taxon>Sar</taxon>
        <taxon>Stramenopiles</taxon>
        <taxon>Ochrophyta</taxon>
        <taxon>Bolidophyceae</taxon>
        <taxon>Parmales</taxon>
        <taxon>Triparmaceae</taxon>
        <taxon>Triparma</taxon>
    </lineage>
</organism>
<feature type="region of interest" description="Disordered" evidence="1">
    <location>
        <begin position="1"/>
        <end position="129"/>
    </location>
</feature>
<comment type="caution">
    <text evidence="2">The sequence shown here is derived from an EMBL/GenBank/DDBJ whole genome shotgun (WGS) entry which is preliminary data.</text>
</comment>
<dbReference type="OrthoDB" id="10359017at2759"/>
<accession>A0A9W7EBS8</accession>
<feature type="compositionally biased region" description="Pro residues" evidence="1">
    <location>
        <begin position="84"/>
        <end position="98"/>
    </location>
</feature>
<evidence type="ECO:0000313" key="3">
    <source>
        <dbReference type="Proteomes" id="UP001165085"/>
    </source>
</evidence>
<feature type="compositionally biased region" description="Basic and acidic residues" evidence="1">
    <location>
        <begin position="314"/>
        <end position="331"/>
    </location>
</feature>
<dbReference type="AlphaFoldDB" id="A0A9W7EBS8"/>
<dbReference type="EMBL" id="BRXY01000165">
    <property type="protein sequence ID" value="GMH73157.1"/>
    <property type="molecule type" value="Genomic_DNA"/>
</dbReference>
<evidence type="ECO:0000256" key="1">
    <source>
        <dbReference type="SAM" id="MobiDB-lite"/>
    </source>
</evidence>
<feature type="compositionally biased region" description="Basic and acidic residues" evidence="1">
    <location>
        <begin position="117"/>
        <end position="126"/>
    </location>
</feature>